<dbReference type="PANTHER" id="PTHR43272">
    <property type="entry name" value="LONG-CHAIN-FATTY-ACID--COA LIGASE"/>
    <property type="match status" value="1"/>
</dbReference>
<feature type="binding site" evidence="5">
    <location>
        <position position="976"/>
    </location>
    <ligand>
        <name>NADP(+)</name>
        <dbReference type="ChEBI" id="CHEBI:58349"/>
    </ligand>
</feature>
<dbReference type="GO" id="GO:0050661">
    <property type="term" value="F:NADP binding"/>
    <property type="evidence" value="ECO:0007669"/>
    <property type="project" value="UniProtKB-UniRule"/>
</dbReference>
<dbReference type="SMART" id="SM00823">
    <property type="entry name" value="PKS_PP"/>
    <property type="match status" value="1"/>
</dbReference>
<dbReference type="GO" id="GO:0016020">
    <property type="term" value="C:membrane"/>
    <property type="evidence" value="ECO:0007669"/>
    <property type="project" value="TreeGrafter"/>
</dbReference>
<reference evidence="8" key="2">
    <citation type="submission" date="2020-09" db="EMBL/GenBank/DDBJ databases">
        <authorList>
            <person name="Sun Q."/>
            <person name="Zhou Y."/>
        </authorList>
    </citation>
    <scope>NUCLEOTIDE SEQUENCE</scope>
    <source>
        <strain evidence="8">CGMCC 4.3508</strain>
    </source>
</reference>
<dbReference type="Gene3D" id="3.40.50.720">
    <property type="entry name" value="NAD(P)-binding Rossmann-like Domain"/>
    <property type="match status" value="1"/>
</dbReference>
<dbReference type="PROSITE" id="PS50075">
    <property type="entry name" value="CARRIER"/>
    <property type="match status" value="1"/>
</dbReference>
<keyword evidence="5" id="KW-0560">Oxidoreductase</keyword>
<dbReference type="HAMAP" id="MF_02247">
    <property type="entry name" value="Carbox_acid_reduct"/>
    <property type="match status" value="1"/>
</dbReference>
<keyword evidence="3 5" id="KW-0547">Nucleotide-binding</keyword>
<dbReference type="Proteomes" id="UP000638263">
    <property type="component" value="Unassembled WGS sequence"/>
</dbReference>
<dbReference type="NCBIfam" id="NF041592">
    <property type="entry name" value="carboxyl_red"/>
    <property type="match status" value="1"/>
</dbReference>
<dbReference type="InterPro" id="IPR046407">
    <property type="entry name" value="CAR"/>
</dbReference>
<accession>A0A917RUF6</accession>
<dbReference type="GO" id="GO:0031177">
    <property type="term" value="F:phosphopantetheine binding"/>
    <property type="evidence" value="ECO:0007669"/>
    <property type="project" value="UniProtKB-UniRule"/>
</dbReference>
<evidence type="ECO:0000256" key="4">
    <source>
        <dbReference type="ARBA" id="ARBA00022840"/>
    </source>
</evidence>
<dbReference type="AlphaFoldDB" id="A0A917RUF6"/>
<dbReference type="GO" id="GO:0005524">
    <property type="term" value="F:ATP binding"/>
    <property type="evidence" value="ECO:0007669"/>
    <property type="project" value="UniProtKB-UniRule"/>
</dbReference>
<organism evidence="8 9">
    <name type="scientific">Nocardia jinanensis</name>
    <dbReference type="NCBI Taxonomy" id="382504"/>
    <lineage>
        <taxon>Bacteria</taxon>
        <taxon>Bacillati</taxon>
        <taxon>Actinomycetota</taxon>
        <taxon>Actinomycetes</taxon>
        <taxon>Mycobacteriales</taxon>
        <taxon>Nocardiaceae</taxon>
        <taxon>Nocardia</taxon>
    </lineage>
</organism>
<feature type="binding site" evidence="5">
    <location>
        <position position="510"/>
    </location>
    <ligand>
        <name>AMP</name>
        <dbReference type="ChEBI" id="CHEBI:456215"/>
    </ligand>
</feature>
<dbReference type="InterPro" id="IPR013120">
    <property type="entry name" value="FAR_NAD-bd"/>
</dbReference>
<dbReference type="InterPro" id="IPR020845">
    <property type="entry name" value="AMP-binding_CS"/>
</dbReference>
<reference evidence="8" key="1">
    <citation type="journal article" date="2014" name="Int. J. Syst. Evol. Microbiol.">
        <title>Complete genome sequence of Corynebacterium casei LMG S-19264T (=DSM 44701T), isolated from a smear-ripened cheese.</title>
        <authorList>
            <consortium name="US DOE Joint Genome Institute (JGI-PGF)"/>
            <person name="Walter F."/>
            <person name="Albersmeier A."/>
            <person name="Kalinowski J."/>
            <person name="Ruckert C."/>
        </authorList>
    </citation>
    <scope>NUCLEOTIDE SEQUENCE</scope>
    <source>
        <strain evidence="8">CGMCC 4.3508</strain>
    </source>
</reference>
<dbReference type="EC" id="1.2.1.-" evidence="5"/>
<dbReference type="CDD" id="cd05235">
    <property type="entry name" value="SDR_e1"/>
    <property type="match status" value="1"/>
</dbReference>
<dbReference type="InterPro" id="IPR009081">
    <property type="entry name" value="PP-bd_ACP"/>
</dbReference>
<keyword evidence="2 5" id="KW-0597">Phosphoprotein</keyword>
<feature type="modified residue" description="O-(pantetheine 4'-phosphoryl)serine" evidence="5">
    <location>
        <position position="705"/>
    </location>
</feature>
<feature type="binding site" evidence="5">
    <location>
        <begin position="896"/>
        <end position="898"/>
    </location>
    <ligand>
        <name>NADP(+)</name>
        <dbReference type="ChEBI" id="CHEBI:58349"/>
    </ligand>
</feature>
<keyword evidence="5" id="KW-0521">NADP</keyword>
<keyword evidence="8" id="KW-0436">Ligase</keyword>
<dbReference type="Pfam" id="PF07993">
    <property type="entry name" value="NAD_binding_4"/>
    <property type="match status" value="1"/>
</dbReference>
<feature type="compositionally biased region" description="Basic and acidic residues" evidence="6">
    <location>
        <begin position="46"/>
        <end position="55"/>
    </location>
</feature>
<comment type="cofactor">
    <cofactor evidence="5">
        <name>pantetheine 4'-phosphate</name>
        <dbReference type="ChEBI" id="CHEBI:47942"/>
    </cofactor>
    <text evidence="5">Binds 1 phosphopantetheine covalently.</text>
</comment>
<keyword evidence="1 5" id="KW-0596">Phosphopantetheine</keyword>
<evidence type="ECO:0000256" key="6">
    <source>
        <dbReference type="SAM" id="MobiDB-lite"/>
    </source>
</evidence>
<protein>
    <recommendedName>
        <fullName evidence="5">Carboxylic acid reductase</fullName>
        <shortName evidence="5">CAR</shortName>
        <ecNumber evidence="5">1.2.1.-</ecNumber>
    </recommendedName>
    <alternativeName>
        <fullName evidence="5">ATP/NADPH-dependent carboxylic acid reductase</fullName>
    </alternativeName>
</protein>
<dbReference type="SUPFAM" id="SSF47336">
    <property type="entry name" value="ACP-like"/>
    <property type="match status" value="1"/>
</dbReference>
<comment type="similarity">
    <text evidence="5">Belongs to the ATP-dependent AMP-binding enzyme family. Carboxylic acid reductase subfamily.</text>
</comment>
<dbReference type="CDD" id="cd17632">
    <property type="entry name" value="AFD_CAR-like"/>
    <property type="match status" value="1"/>
</dbReference>
<dbReference type="InterPro" id="IPR000873">
    <property type="entry name" value="AMP-dep_synth/lig_dom"/>
</dbReference>
<feature type="binding site" evidence="5">
    <location>
        <begin position="432"/>
        <end position="433"/>
    </location>
    <ligand>
        <name>AMP</name>
        <dbReference type="ChEBI" id="CHEBI:456215"/>
    </ligand>
</feature>
<feature type="binding site" evidence="5">
    <location>
        <position position="411"/>
    </location>
    <ligand>
        <name>AMP</name>
        <dbReference type="ChEBI" id="CHEBI:456215"/>
    </ligand>
</feature>
<dbReference type="InterPro" id="IPR010080">
    <property type="entry name" value="Thioester_reductase-like_dom"/>
</dbReference>
<dbReference type="NCBIfam" id="TIGR01746">
    <property type="entry name" value="Thioester-redct"/>
    <property type="match status" value="1"/>
</dbReference>
<dbReference type="Gene3D" id="3.40.50.12780">
    <property type="entry name" value="N-terminal domain of ligase-like"/>
    <property type="match status" value="1"/>
</dbReference>
<comment type="caution">
    <text evidence="5">Lacks conserved residue(s) required for the propagation of feature annotation.</text>
</comment>
<dbReference type="PROSITE" id="PS00455">
    <property type="entry name" value="AMP_BINDING"/>
    <property type="match status" value="1"/>
</dbReference>
<feature type="binding site" evidence="5">
    <location>
        <position position="840"/>
    </location>
    <ligand>
        <name>NADP(+)</name>
        <dbReference type="ChEBI" id="CHEBI:58349"/>
    </ligand>
</feature>
<evidence type="ECO:0000259" key="7">
    <source>
        <dbReference type="PROSITE" id="PS50075"/>
    </source>
</evidence>
<feature type="binding site" evidence="5">
    <location>
        <begin position="803"/>
        <end position="806"/>
    </location>
    <ligand>
        <name>NADP(+)</name>
        <dbReference type="ChEBI" id="CHEBI:58349"/>
    </ligand>
</feature>
<feature type="binding site" evidence="5">
    <location>
        <position position="972"/>
    </location>
    <ligand>
        <name>NADP(+)</name>
        <dbReference type="ChEBI" id="CHEBI:58349"/>
    </ligand>
</feature>
<keyword evidence="4 5" id="KW-0067">ATP-binding</keyword>
<name>A0A917RUF6_9NOCA</name>
<feature type="binding site" evidence="5">
    <location>
        <position position="437"/>
    </location>
    <ligand>
        <name>AMP</name>
        <dbReference type="ChEBI" id="CHEBI:456215"/>
    </ligand>
</feature>
<feature type="binding site" evidence="5">
    <location>
        <begin position="870"/>
        <end position="871"/>
    </location>
    <ligand>
        <name>NADP(+)</name>
        <dbReference type="ChEBI" id="CHEBI:58349"/>
    </ligand>
</feature>
<gene>
    <name evidence="8" type="primary">fadD9</name>
    <name evidence="5" type="synonym">car</name>
    <name evidence="8" type="ORF">GCM10011588_52960</name>
</gene>
<evidence type="ECO:0000256" key="3">
    <source>
        <dbReference type="ARBA" id="ARBA00022741"/>
    </source>
</evidence>
<dbReference type="EMBL" id="BMMH01000013">
    <property type="protein sequence ID" value="GGL31675.1"/>
    <property type="molecule type" value="Genomic_DNA"/>
</dbReference>
<feature type="binding site" evidence="5">
    <location>
        <position position="316"/>
    </location>
    <ligand>
        <name>AMP</name>
        <dbReference type="ChEBI" id="CHEBI:456215"/>
    </ligand>
</feature>
<comment type="caution">
    <text evidence="8">The sequence shown here is derived from an EMBL/GenBank/DDBJ whole genome shotgun (WGS) entry which is preliminary data.</text>
</comment>
<dbReference type="InterPro" id="IPR020806">
    <property type="entry name" value="PKS_PP-bd"/>
</dbReference>
<comment type="catalytic activity">
    <reaction evidence="5">
        <text>a carboxylate + ATP + NADPH + H(+) = an aldehyde + AMP + diphosphate + NADP(+)</text>
        <dbReference type="Rhea" id="RHEA:50916"/>
        <dbReference type="ChEBI" id="CHEBI:15378"/>
        <dbReference type="ChEBI" id="CHEBI:17478"/>
        <dbReference type="ChEBI" id="CHEBI:29067"/>
        <dbReference type="ChEBI" id="CHEBI:30616"/>
        <dbReference type="ChEBI" id="CHEBI:33019"/>
        <dbReference type="ChEBI" id="CHEBI:57783"/>
        <dbReference type="ChEBI" id="CHEBI:58349"/>
        <dbReference type="ChEBI" id="CHEBI:456215"/>
    </reaction>
</comment>
<dbReference type="SUPFAM" id="SSF56801">
    <property type="entry name" value="Acetyl-CoA synthetase-like"/>
    <property type="match status" value="1"/>
</dbReference>
<feature type="binding site" evidence="5">
    <location>
        <begin position="522"/>
        <end position="525"/>
    </location>
    <ligand>
        <name>AMP</name>
        <dbReference type="ChEBI" id="CHEBI:456215"/>
    </ligand>
</feature>
<dbReference type="Pfam" id="PF00501">
    <property type="entry name" value="AMP-binding"/>
    <property type="match status" value="1"/>
</dbReference>
<comment type="function">
    <text evidence="5">Catalyzes the ATP- and NADPH-dependent reduction of carboxylic acids to the corresponding aldehydes.</text>
</comment>
<proteinExistence type="inferred from homology"/>
<dbReference type="InterPro" id="IPR036291">
    <property type="entry name" value="NAD(P)-bd_dom_sf"/>
</dbReference>
<feature type="binding site" evidence="5">
    <location>
        <position position="633"/>
    </location>
    <ligand>
        <name>AMP</name>
        <dbReference type="ChEBI" id="CHEBI:456215"/>
    </ligand>
</feature>
<dbReference type="Pfam" id="PF00550">
    <property type="entry name" value="PP-binding"/>
    <property type="match status" value="1"/>
</dbReference>
<dbReference type="InterPro" id="IPR042099">
    <property type="entry name" value="ANL_N_sf"/>
</dbReference>
<dbReference type="GO" id="GO:0004467">
    <property type="term" value="F:long-chain fatty acid-CoA ligase activity"/>
    <property type="evidence" value="ECO:0007669"/>
    <property type="project" value="TreeGrafter"/>
</dbReference>
<dbReference type="PANTHER" id="PTHR43272:SF33">
    <property type="entry name" value="AMP-BINDING DOMAIN-CONTAINING PROTEIN-RELATED"/>
    <property type="match status" value="1"/>
</dbReference>
<feature type="domain" description="Carrier" evidence="7">
    <location>
        <begin position="668"/>
        <end position="746"/>
    </location>
</feature>
<feature type="region of interest" description="Disordered" evidence="6">
    <location>
        <begin position="28"/>
        <end position="55"/>
    </location>
</feature>
<evidence type="ECO:0000313" key="9">
    <source>
        <dbReference type="Proteomes" id="UP000638263"/>
    </source>
</evidence>
<feature type="binding site" evidence="5">
    <location>
        <position position="936"/>
    </location>
    <ligand>
        <name>NADP(+)</name>
        <dbReference type="ChEBI" id="CHEBI:58349"/>
    </ligand>
</feature>
<evidence type="ECO:0000313" key="8">
    <source>
        <dbReference type="EMBL" id="GGL31675.1"/>
    </source>
</evidence>
<dbReference type="SUPFAM" id="SSF51735">
    <property type="entry name" value="NAD(P)-binding Rossmann-fold domains"/>
    <property type="match status" value="1"/>
</dbReference>
<sequence length="1190" mass="129130">MTLESATYEFRTPSFEGESDVDRYARVPAPTPHRGVVPHRPAVRRARPDPDVTARAEKPGLRPFEVAQVVMEGYAQRPAIGQRAVEFVTDSRTGRTSAELRPHFDTLTYREAWDRAGALAAALADDSVRPGDRICVLGFASVDYALVDMALTRLAAVAVPLQASATAAQLRPVVAETRPTVIASSIDHLAAAVELARTAGPVRLIVFDYHPQVDDQRALFESAVARLAGADEPVTVEDLADVMTRGAALPPARVPPAGESDPLALLIYTSGSTGAPKGAMITERLVADQWRASTSERWGQRGAEPAIALGFMPMSHIMGRAILYTALARGGTVFFAARSDLSTLLDDLALVRPTQLAFVPRIWEMLFQRFRSDVQRRIADGAARAGAEAAVTADLGRNLLGGRFLAATTGSAPISPELRTWVESFLDLHLVDGYGSTEAGSIAVDGRVRRPPVVDYRLEDVGDLGYFRTDRPYPRGELLIRSEALIPGYYRRPDATAEVFDADGWYHTGDIFAEVGADQLVYLDRRSFVLKLSQGEFVTVSKVEAAFTESPLVRQIYIYGNSTRSYPLAVVVPTEAAWERTGGDTGALKPLIAGSLHEVAKSAGLQSYEIPRDFLVETQPFSPENGLLTGIRKLARPNLKQRYGSRLEQLYTDLAEAEAGELRALHRSVDRPVLETVVRAAGALLGAATGDMRPDAHFTDLGGDSLSALTFAQLLREIFDIDVPVGFIISPATDLRALADYLEEQRGGARRPTFAAVHGAGATEVHARDLTLDKFLDPGTIAAAPNLPGPGATPRTVLLTGATGFLGRYLALEWLERLARSGGTLICLVRARDDAAARARLDGIFDTGDPELSARYRETAAGHLEVVAGDKSAADLGLDHATWQRLADTVDAIVDPAALVNHVLPYSELFGPNVVGTAELIRLALTTKQKPYTYISTIGVSDQIGRAAFTEDADIRVISPDRSVDGGYANGYSNSKWAGEVLLRETSDLCGLPVTVFRCDMILADIGYAGQLNLPDMFTRLMLSLEATGTAPGSFYELDPDGRRQRAHYDGLPVGFIAEAVATLGARAASGFRTYHVMNPYDDGISLDTYVDWLIEAGRPIERISGYDTWLQRFETAVRALPDRQRRYSLLPLLDNYRKPQQVIHGSIAPTERFRTAVRGAEIGSAKDIPHVTPEIIVKYATDLELLGLL</sequence>
<keyword evidence="9" id="KW-1185">Reference proteome</keyword>
<evidence type="ECO:0000256" key="1">
    <source>
        <dbReference type="ARBA" id="ARBA00022450"/>
    </source>
</evidence>
<dbReference type="InterPro" id="IPR036736">
    <property type="entry name" value="ACP-like_sf"/>
</dbReference>
<dbReference type="GO" id="GO:0016620">
    <property type="term" value="F:oxidoreductase activity, acting on the aldehyde or oxo group of donors, NAD or NADP as acceptor"/>
    <property type="evidence" value="ECO:0007669"/>
    <property type="project" value="UniProtKB-UniRule"/>
</dbReference>
<dbReference type="Gene3D" id="1.10.1200.10">
    <property type="entry name" value="ACP-like"/>
    <property type="match status" value="1"/>
</dbReference>
<comment type="domain">
    <text evidence="5">The N-terminal domain likely catalyzes substrate activation by formation of an initial acyl-AMP intermediate, the central region contains the phosphopantetheine attachment site, and the C-terminal domain catalyzes the reduction by NADPH of the intermediate thioester formed from the attack of the phosphopantetheine thiol at the carbonyl carbon of acyl-AMP.</text>
</comment>
<evidence type="ECO:0000256" key="2">
    <source>
        <dbReference type="ARBA" id="ARBA00022553"/>
    </source>
</evidence>
<evidence type="ECO:0000256" key="5">
    <source>
        <dbReference type="HAMAP-Rule" id="MF_02247"/>
    </source>
</evidence>
<feature type="binding site" evidence="5">
    <location>
        <position position="830"/>
    </location>
    <ligand>
        <name>NADP(+)</name>
        <dbReference type="ChEBI" id="CHEBI:58349"/>
    </ligand>
</feature>
<feature type="binding site" evidence="5">
    <location>
        <position position="531"/>
    </location>
    <ligand>
        <name>AMP</name>
        <dbReference type="ChEBI" id="CHEBI:456215"/>
    </ligand>
</feature>